<dbReference type="EMBL" id="WHPF01000001">
    <property type="protein sequence ID" value="NNV54029.1"/>
    <property type="molecule type" value="Genomic_DNA"/>
</dbReference>
<dbReference type="PANTHER" id="PTHR30600">
    <property type="entry name" value="CYTOCHROME C PEROXIDASE-RELATED"/>
    <property type="match status" value="1"/>
</dbReference>
<evidence type="ECO:0000256" key="3">
    <source>
        <dbReference type="ARBA" id="ARBA00022723"/>
    </source>
</evidence>
<dbReference type="GO" id="GO:0009055">
    <property type="term" value="F:electron transfer activity"/>
    <property type="evidence" value="ECO:0007669"/>
    <property type="project" value="InterPro"/>
</dbReference>
<keyword evidence="6" id="KW-0560">Oxidoreductase</keyword>
<evidence type="ECO:0000259" key="10">
    <source>
        <dbReference type="PROSITE" id="PS51007"/>
    </source>
</evidence>
<dbReference type="InterPro" id="IPR009056">
    <property type="entry name" value="Cyt_c-like_dom"/>
</dbReference>
<feature type="domain" description="Cytochrome c" evidence="10">
    <location>
        <begin position="206"/>
        <end position="332"/>
    </location>
</feature>
<evidence type="ECO:0000256" key="1">
    <source>
        <dbReference type="ARBA" id="ARBA00004418"/>
    </source>
</evidence>
<dbReference type="RefSeq" id="WP_171605942.1">
    <property type="nucleotide sequence ID" value="NZ_WHPF01000001.1"/>
</dbReference>
<evidence type="ECO:0000256" key="8">
    <source>
        <dbReference type="PIRSR" id="PIRSR000294-1"/>
    </source>
</evidence>
<dbReference type="SUPFAM" id="SSF46626">
    <property type="entry name" value="Cytochrome c"/>
    <property type="match status" value="2"/>
</dbReference>
<feature type="binding site" description="covalent" evidence="8">
    <location>
        <position position="78"/>
    </location>
    <ligand>
        <name>heme c</name>
        <dbReference type="ChEBI" id="CHEBI:61717"/>
        <label>1</label>
    </ligand>
</feature>
<dbReference type="GO" id="GO:0004130">
    <property type="term" value="F:cytochrome-c peroxidase activity"/>
    <property type="evidence" value="ECO:0007669"/>
    <property type="project" value="TreeGrafter"/>
</dbReference>
<evidence type="ECO:0000256" key="7">
    <source>
        <dbReference type="ARBA" id="ARBA00023004"/>
    </source>
</evidence>
<keyword evidence="12" id="KW-1185">Reference proteome</keyword>
<keyword evidence="7 9" id="KW-0408">Iron</keyword>
<accession>A0A8J8FCV3</accession>
<dbReference type="Proteomes" id="UP000598971">
    <property type="component" value="Unassembled WGS sequence"/>
</dbReference>
<comment type="cofactor">
    <cofactor evidence="8">
        <name>heme</name>
        <dbReference type="ChEBI" id="CHEBI:30413"/>
    </cofactor>
    <text evidence="8">Binds 2 heme groups.</text>
</comment>
<dbReference type="InterPro" id="IPR004852">
    <property type="entry name" value="Di-haem_cyt_c_peroxidsae"/>
</dbReference>
<protein>
    <submittedName>
        <fullName evidence="11">Cytochrome-c peroxidase</fullName>
    </submittedName>
</protein>
<feature type="binding site" description="axial binding residue" evidence="9">
    <location>
        <position position="223"/>
    </location>
    <ligand>
        <name>heme c</name>
        <dbReference type="ChEBI" id="CHEBI:61717"/>
        <label>2</label>
    </ligand>
    <ligandPart>
        <name>Fe</name>
        <dbReference type="ChEBI" id="CHEBI:18248"/>
    </ligandPart>
</feature>
<dbReference type="PANTHER" id="PTHR30600:SF10">
    <property type="entry name" value="BLL6722 PROTEIN"/>
    <property type="match status" value="1"/>
</dbReference>
<dbReference type="GO" id="GO:0046872">
    <property type="term" value="F:metal ion binding"/>
    <property type="evidence" value="ECO:0007669"/>
    <property type="project" value="UniProtKB-KW"/>
</dbReference>
<keyword evidence="4" id="KW-0732">Signal</keyword>
<organism evidence="11 12">
    <name type="scientific">Limnovirga soli</name>
    <dbReference type="NCBI Taxonomy" id="2656915"/>
    <lineage>
        <taxon>Bacteria</taxon>
        <taxon>Pseudomonadati</taxon>
        <taxon>Bacteroidota</taxon>
        <taxon>Chitinophagia</taxon>
        <taxon>Chitinophagales</taxon>
        <taxon>Chitinophagaceae</taxon>
        <taxon>Limnovirga</taxon>
    </lineage>
</organism>
<dbReference type="Pfam" id="PF03150">
    <property type="entry name" value="CCP_MauG"/>
    <property type="match status" value="1"/>
</dbReference>
<dbReference type="InterPro" id="IPR051395">
    <property type="entry name" value="Cytochrome_c_Peroxidase/MauG"/>
</dbReference>
<feature type="binding site" description="covalent" evidence="8">
    <location>
        <position position="219"/>
    </location>
    <ligand>
        <name>heme c</name>
        <dbReference type="ChEBI" id="CHEBI:61717"/>
        <label>2</label>
    </ligand>
</feature>
<keyword evidence="2 8" id="KW-0349">Heme</keyword>
<proteinExistence type="predicted"/>
<gene>
    <name evidence="11" type="ORF">GD597_01070</name>
</gene>
<evidence type="ECO:0000256" key="2">
    <source>
        <dbReference type="ARBA" id="ARBA00022617"/>
    </source>
</evidence>
<evidence type="ECO:0000256" key="4">
    <source>
        <dbReference type="ARBA" id="ARBA00022729"/>
    </source>
</evidence>
<evidence type="ECO:0000256" key="6">
    <source>
        <dbReference type="ARBA" id="ARBA00023002"/>
    </source>
</evidence>
<evidence type="ECO:0000313" key="11">
    <source>
        <dbReference type="EMBL" id="NNV54029.1"/>
    </source>
</evidence>
<comment type="PTM">
    <text evidence="8">Binds 2 heme groups per subunit.</text>
</comment>
<dbReference type="Gene3D" id="1.10.760.10">
    <property type="entry name" value="Cytochrome c-like domain"/>
    <property type="match status" value="2"/>
</dbReference>
<keyword evidence="5" id="KW-0574">Periplasm</keyword>
<feature type="binding site" description="covalent" evidence="8">
    <location>
        <position position="222"/>
    </location>
    <ligand>
        <name>heme c</name>
        <dbReference type="ChEBI" id="CHEBI:61717"/>
        <label>2</label>
    </ligand>
</feature>
<keyword evidence="11" id="KW-0575">Peroxidase</keyword>
<comment type="subcellular location">
    <subcellularLocation>
        <location evidence="1">Periplasm</location>
    </subcellularLocation>
</comment>
<evidence type="ECO:0000313" key="12">
    <source>
        <dbReference type="Proteomes" id="UP000598971"/>
    </source>
</evidence>
<name>A0A8J8FCV3_9BACT</name>
<evidence type="ECO:0000256" key="9">
    <source>
        <dbReference type="PIRSR" id="PIRSR000294-2"/>
    </source>
</evidence>
<feature type="binding site" description="covalent" evidence="8">
    <location>
        <position position="75"/>
    </location>
    <ligand>
        <name>heme c</name>
        <dbReference type="ChEBI" id="CHEBI:61717"/>
        <label>1</label>
    </ligand>
</feature>
<evidence type="ECO:0000256" key="5">
    <source>
        <dbReference type="ARBA" id="ARBA00022764"/>
    </source>
</evidence>
<reference evidence="11" key="1">
    <citation type="submission" date="2019-10" db="EMBL/GenBank/DDBJ databases">
        <title>Draft genome sequence of Panacibacter sp. KCS-6.</title>
        <authorList>
            <person name="Yim K.J."/>
        </authorList>
    </citation>
    <scope>NUCLEOTIDE SEQUENCE</scope>
    <source>
        <strain evidence="11">KCS-6</strain>
    </source>
</reference>
<comment type="caution">
    <text evidence="11">The sequence shown here is derived from an EMBL/GenBank/DDBJ whole genome shotgun (WGS) entry which is preliminary data.</text>
</comment>
<dbReference type="InterPro" id="IPR026259">
    <property type="entry name" value="MauG/Cytc_peroxidase"/>
</dbReference>
<dbReference type="PROSITE" id="PS51007">
    <property type="entry name" value="CYTC"/>
    <property type="match status" value="1"/>
</dbReference>
<keyword evidence="3 9" id="KW-0479">Metal-binding</keyword>
<sequence>MKINKTTIAFVAIIAAISVGFTGINKPKPIEIKIPSNFPDPVYDLKINPVTEEGFELGRKLFYETMLSRDSSVSCGSCHQQQAAFIQAGHNFSHGVGNKHGRRNSLPVFNALFNRTFFWDGGVHNLDMVPINPIENKLEMDEHIDEILLRLNNAALYRQLFKNAFSVDTISTKEFLQALSQFLAAMISADSRYDKYIRHEGVQLTPEELAGLQLFKMKCSSCHATDLFTDGSYRNNGITNDFRFDKGRAEITLNQNDKGKFKVPSLRNVEYTAPYMHTGSLETLEQVLEHYNSGIKESETLDSIFRNKDGVPRIALTPDEQKNIILFLKSLSDTAFINDKRFSEYK</sequence>
<dbReference type="GO" id="GO:0020037">
    <property type="term" value="F:heme binding"/>
    <property type="evidence" value="ECO:0007669"/>
    <property type="project" value="InterPro"/>
</dbReference>
<dbReference type="PIRSF" id="PIRSF000294">
    <property type="entry name" value="Cytochrome-c_peroxidase"/>
    <property type="match status" value="1"/>
</dbReference>
<dbReference type="InterPro" id="IPR036909">
    <property type="entry name" value="Cyt_c-like_dom_sf"/>
</dbReference>
<feature type="binding site" description="axial binding residue" evidence="9">
    <location>
        <position position="79"/>
    </location>
    <ligand>
        <name>heme c</name>
        <dbReference type="ChEBI" id="CHEBI:61717"/>
        <label>1</label>
    </ligand>
    <ligandPart>
        <name>Fe</name>
        <dbReference type="ChEBI" id="CHEBI:18248"/>
    </ligandPart>
</feature>
<dbReference type="AlphaFoldDB" id="A0A8J8FCV3"/>
<dbReference type="GO" id="GO:0042597">
    <property type="term" value="C:periplasmic space"/>
    <property type="evidence" value="ECO:0007669"/>
    <property type="project" value="UniProtKB-SubCell"/>
</dbReference>